<protein>
    <recommendedName>
        <fullName evidence="1">Retrotransposon gag domain-containing protein</fullName>
    </recommendedName>
</protein>
<evidence type="ECO:0000313" key="2">
    <source>
        <dbReference type="EMBL" id="KAI5311481.1"/>
    </source>
</evidence>
<keyword evidence="2" id="KW-0496">Mitochondrion</keyword>
<reference evidence="2 3" key="1">
    <citation type="journal article" date="2022" name="G3 (Bethesda)">
        <title>Whole-genome sequence and methylome profiling of the almond [Prunus dulcis (Mill.) D.A. Webb] cultivar 'Nonpareil'.</title>
        <authorList>
            <person name="D'Amico-Willman K.M."/>
            <person name="Ouma W.Z."/>
            <person name="Meulia T."/>
            <person name="Sideli G.M."/>
            <person name="Gradziel T.M."/>
            <person name="Fresnedo-Ramirez J."/>
        </authorList>
    </citation>
    <scope>NUCLEOTIDE SEQUENCE [LARGE SCALE GENOMIC DNA]</scope>
    <source>
        <strain evidence="2">Clone GOH B32 T37-40</strain>
    </source>
</reference>
<dbReference type="Pfam" id="PF03732">
    <property type="entry name" value="Retrotrans_gag"/>
    <property type="match status" value="1"/>
</dbReference>
<proteinExistence type="predicted"/>
<dbReference type="EMBL" id="JAJFAZ020000010">
    <property type="protein sequence ID" value="KAI5311481.1"/>
    <property type="molecule type" value="Genomic_DNA"/>
</dbReference>
<organism evidence="2 3">
    <name type="scientific">Prunus dulcis</name>
    <name type="common">Almond</name>
    <name type="synonym">Amygdalus dulcis</name>
    <dbReference type="NCBI Taxonomy" id="3755"/>
    <lineage>
        <taxon>Eukaryota</taxon>
        <taxon>Viridiplantae</taxon>
        <taxon>Streptophyta</taxon>
        <taxon>Embryophyta</taxon>
        <taxon>Tracheophyta</taxon>
        <taxon>Spermatophyta</taxon>
        <taxon>Magnoliopsida</taxon>
        <taxon>eudicotyledons</taxon>
        <taxon>Gunneridae</taxon>
        <taxon>Pentapetalae</taxon>
        <taxon>rosids</taxon>
        <taxon>fabids</taxon>
        <taxon>Rosales</taxon>
        <taxon>Rosaceae</taxon>
        <taxon>Amygdaloideae</taxon>
        <taxon>Amygdaleae</taxon>
        <taxon>Prunus</taxon>
    </lineage>
</organism>
<name>A0AAD4YJJ7_PRUDU</name>
<dbReference type="PANTHER" id="PTHR33223">
    <property type="entry name" value="CCHC-TYPE DOMAIN-CONTAINING PROTEIN"/>
    <property type="match status" value="1"/>
</dbReference>
<dbReference type="AlphaFoldDB" id="A0AAD4YJJ7"/>
<keyword evidence="3" id="KW-1185">Reference proteome</keyword>
<dbReference type="Proteomes" id="UP001054821">
    <property type="component" value="Mitochondrion MT"/>
</dbReference>
<dbReference type="PANTHER" id="PTHR33223:SF8">
    <property type="entry name" value="OS04G0172440 PROTEIN"/>
    <property type="match status" value="1"/>
</dbReference>
<sequence length="117" mass="13365">MNQIVPYVPPQPSDPLMEKISRLERAVNKLTGDKMYVGTLQPMGIDNELLVQLFQRSLTGPALTWLMNTDPNTIRTRPDLANAFVTHYAYNKKTQLSRRKLELVKQGPTESFTDFIT</sequence>
<gene>
    <name evidence="2" type="ORF">L3X38_000207</name>
</gene>
<accession>A0AAD4YJJ7</accession>
<evidence type="ECO:0000259" key="1">
    <source>
        <dbReference type="Pfam" id="PF03732"/>
    </source>
</evidence>
<feature type="domain" description="Retrotransposon gag" evidence="1">
    <location>
        <begin position="53"/>
        <end position="116"/>
    </location>
</feature>
<evidence type="ECO:0000313" key="3">
    <source>
        <dbReference type="Proteomes" id="UP001054821"/>
    </source>
</evidence>
<comment type="caution">
    <text evidence="2">The sequence shown here is derived from an EMBL/GenBank/DDBJ whole genome shotgun (WGS) entry which is preliminary data.</text>
</comment>
<dbReference type="InterPro" id="IPR005162">
    <property type="entry name" value="Retrotrans_gag_dom"/>
</dbReference>
<geneLocation type="mitochondrion" evidence="2"/>